<dbReference type="EMBL" id="CP078093">
    <property type="protein sequence ID" value="QXM07129.1"/>
    <property type="molecule type" value="Genomic_DNA"/>
</dbReference>
<evidence type="ECO:0000313" key="5">
    <source>
        <dbReference type="Proteomes" id="UP000886818"/>
    </source>
</evidence>
<dbReference type="InterPro" id="IPR006674">
    <property type="entry name" value="HD_domain"/>
</dbReference>
<name>A0ABX8RDG7_9CLOT</name>
<keyword evidence="5" id="KW-1185">Reference proteome</keyword>
<feature type="domain" description="OB" evidence="2">
    <location>
        <begin position="31"/>
        <end position="91"/>
    </location>
</feature>
<evidence type="ECO:0000256" key="1">
    <source>
        <dbReference type="ARBA" id="ARBA00022801"/>
    </source>
</evidence>
<evidence type="ECO:0000259" key="3">
    <source>
        <dbReference type="Pfam" id="PF01966"/>
    </source>
</evidence>
<organism evidence="4 5">
    <name type="scientific">Crassaminicella indica</name>
    <dbReference type="NCBI Taxonomy" id="2855394"/>
    <lineage>
        <taxon>Bacteria</taxon>
        <taxon>Bacillati</taxon>
        <taxon>Bacillota</taxon>
        <taxon>Clostridia</taxon>
        <taxon>Eubacteriales</taxon>
        <taxon>Clostridiaceae</taxon>
        <taxon>Crassaminicella</taxon>
    </lineage>
</organism>
<evidence type="ECO:0000259" key="2">
    <source>
        <dbReference type="Pfam" id="PF01336"/>
    </source>
</evidence>
<dbReference type="Pfam" id="PF01336">
    <property type="entry name" value="tRNA_anti-codon"/>
    <property type="match status" value="1"/>
</dbReference>
<accession>A0ABX8RDG7</accession>
<feature type="domain" description="HD" evidence="3">
    <location>
        <begin position="164"/>
        <end position="282"/>
    </location>
</feature>
<dbReference type="PANTHER" id="PTHR37294:SF1">
    <property type="entry name" value="3'-5' EXORIBONUCLEASE YHAM"/>
    <property type="match status" value="1"/>
</dbReference>
<dbReference type="InterPro" id="IPR050798">
    <property type="entry name" value="YhaM_exoribonuc/phosphodiest"/>
</dbReference>
<dbReference type="PANTHER" id="PTHR37294">
    <property type="entry name" value="3'-5' EXORIBONUCLEASE YHAM"/>
    <property type="match status" value="1"/>
</dbReference>
<dbReference type="CDD" id="cd04492">
    <property type="entry name" value="YhaM_OBF_like"/>
    <property type="match status" value="1"/>
</dbReference>
<protein>
    <submittedName>
        <fullName evidence="4">HD domain-containing protein</fullName>
    </submittedName>
</protein>
<keyword evidence="1" id="KW-0378">Hydrolase</keyword>
<gene>
    <name evidence="4" type="ORF">KVH43_05340</name>
</gene>
<dbReference type="InterPro" id="IPR004365">
    <property type="entry name" value="NA-bd_OB_tRNA"/>
</dbReference>
<reference evidence="4" key="1">
    <citation type="submission" date="2021-07" db="EMBL/GenBank/DDBJ databases">
        <title>Complete genome sequence of Crassaminicella sp. 143-21, isolated from a deep-sea hydrothermal vent.</title>
        <authorList>
            <person name="Li X."/>
        </authorList>
    </citation>
    <scope>NUCLEOTIDE SEQUENCE</scope>
    <source>
        <strain evidence="4">143-21</strain>
    </source>
</reference>
<dbReference type="RefSeq" id="WP_218283815.1">
    <property type="nucleotide sequence ID" value="NZ_CP078093.1"/>
</dbReference>
<proteinExistence type="predicted"/>
<dbReference type="Pfam" id="PF01966">
    <property type="entry name" value="HD"/>
    <property type="match status" value="1"/>
</dbReference>
<evidence type="ECO:0000313" key="4">
    <source>
        <dbReference type="EMBL" id="QXM07129.1"/>
    </source>
</evidence>
<sequence length="319" mass="37072">MIEEKSIQEFKNGDEIQGFFIVRKVEMKLSANNKNFLDFTLSDKTGEVNGKLWDCQEGQNKEFPIGSLIKVRGNVTEWKGKLQLKINRIRLANDDDKQNIEDYVQAAPIKAEEMFHEIYEYVQKIKNKDIKGIVEKVILESKEKLMYYPAAKSLHHAIRSGLMYHILRMLRTGEKLIEVYKNVNKDLLFAGILLHDIEKLEELDSDELGIAEYSKEGQLLGHISMGMNKISRVGQELGADEEIIMLLKHMVLSHHYEPEFGSPKKPMIPEGELLHYIDMIDARMYDMEDHLKNIQPGEFTDPIWSLDNRRLYKTLLCDE</sequence>
<dbReference type="Proteomes" id="UP000886818">
    <property type="component" value="Chromosome"/>
</dbReference>